<comment type="caution">
    <text evidence="8">The sequence shown here is derived from an EMBL/GenBank/DDBJ whole genome shotgun (WGS) entry which is preliminary data.</text>
</comment>
<gene>
    <name evidence="8" type="ORF">N7456_007769</name>
</gene>
<keyword evidence="3 6" id="KW-0812">Transmembrane</keyword>
<evidence type="ECO:0000256" key="3">
    <source>
        <dbReference type="ARBA" id="ARBA00022692"/>
    </source>
</evidence>
<reference evidence="8" key="2">
    <citation type="journal article" date="2023" name="IMA Fungus">
        <title>Comparative genomic study of the Penicillium genus elucidates a diverse pangenome and 15 lateral gene transfer events.</title>
        <authorList>
            <person name="Petersen C."/>
            <person name="Sorensen T."/>
            <person name="Nielsen M.R."/>
            <person name="Sondergaard T.E."/>
            <person name="Sorensen J.L."/>
            <person name="Fitzpatrick D.A."/>
            <person name="Frisvad J.C."/>
            <person name="Nielsen K.L."/>
        </authorList>
    </citation>
    <scope>NUCLEOTIDE SEQUENCE</scope>
    <source>
        <strain evidence="8">IBT 30069</strain>
    </source>
</reference>
<dbReference type="OrthoDB" id="44756at2759"/>
<evidence type="ECO:0000256" key="1">
    <source>
        <dbReference type="ARBA" id="ARBA00004127"/>
    </source>
</evidence>
<evidence type="ECO:0000256" key="7">
    <source>
        <dbReference type="SAM" id="SignalP"/>
    </source>
</evidence>
<feature type="signal peptide" evidence="7">
    <location>
        <begin position="1"/>
        <end position="19"/>
    </location>
</feature>
<sequence>MSFLPKVVTLFGLALLAHAGYSAHEHTILFSNTSISAISALPHDIIIETLFSVLVVSIGLVLGAEKLKPISWRDWAGEIERDGGARNPYMALEERYNFWDIRAKRKEFADWMRGDVDVVKE</sequence>
<dbReference type="GO" id="GO:0072546">
    <property type="term" value="C:EMC complex"/>
    <property type="evidence" value="ECO:0007669"/>
    <property type="project" value="TreeGrafter"/>
</dbReference>
<keyword evidence="4 6" id="KW-1133">Transmembrane helix</keyword>
<feature type="transmembrane region" description="Helical" evidence="6">
    <location>
        <begin position="46"/>
        <end position="64"/>
    </location>
</feature>
<evidence type="ECO:0000313" key="9">
    <source>
        <dbReference type="Proteomes" id="UP001149165"/>
    </source>
</evidence>
<comment type="similarity">
    <text evidence="2">Belongs to the membrane magnesium transporter (TC 1.A.67) family.</text>
</comment>
<protein>
    <submittedName>
        <fullName evidence="8">Magnesium transporter</fullName>
    </submittedName>
</protein>
<keyword evidence="7" id="KW-0732">Signal</keyword>
<evidence type="ECO:0000313" key="8">
    <source>
        <dbReference type="EMBL" id="KAJ5097048.1"/>
    </source>
</evidence>
<dbReference type="Proteomes" id="UP001149165">
    <property type="component" value="Unassembled WGS sequence"/>
</dbReference>
<organism evidence="8 9">
    <name type="scientific">Penicillium angulare</name>
    <dbReference type="NCBI Taxonomy" id="116970"/>
    <lineage>
        <taxon>Eukaryota</taxon>
        <taxon>Fungi</taxon>
        <taxon>Dikarya</taxon>
        <taxon>Ascomycota</taxon>
        <taxon>Pezizomycotina</taxon>
        <taxon>Eurotiomycetes</taxon>
        <taxon>Eurotiomycetidae</taxon>
        <taxon>Eurotiales</taxon>
        <taxon>Aspergillaceae</taxon>
        <taxon>Penicillium</taxon>
    </lineage>
</organism>
<evidence type="ECO:0000256" key="2">
    <source>
        <dbReference type="ARBA" id="ARBA00006109"/>
    </source>
</evidence>
<proteinExistence type="inferred from homology"/>
<evidence type="ECO:0000256" key="6">
    <source>
        <dbReference type="SAM" id="Phobius"/>
    </source>
</evidence>
<evidence type="ECO:0000256" key="5">
    <source>
        <dbReference type="ARBA" id="ARBA00023136"/>
    </source>
</evidence>
<dbReference type="PANTHER" id="PTHR28144">
    <property type="entry name" value="ER MEMBRANE PROTEIN COMPLEX SUBUNIT 5"/>
    <property type="match status" value="1"/>
</dbReference>
<dbReference type="PANTHER" id="PTHR28144:SF1">
    <property type="entry name" value="ER MEMBRANE PROTEIN COMPLEX SUBUNIT 5"/>
    <property type="match status" value="1"/>
</dbReference>
<keyword evidence="9" id="KW-1185">Reference proteome</keyword>
<accession>A0A9W9K8K4</accession>
<reference evidence="8" key="1">
    <citation type="submission" date="2022-11" db="EMBL/GenBank/DDBJ databases">
        <authorList>
            <person name="Petersen C."/>
        </authorList>
    </citation>
    <scope>NUCLEOTIDE SEQUENCE</scope>
    <source>
        <strain evidence="8">IBT 30069</strain>
    </source>
</reference>
<comment type="subcellular location">
    <subcellularLocation>
        <location evidence="1">Endomembrane system</location>
        <topology evidence="1">Multi-pass membrane protein</topology>
    </subcellularLocation>
</comment>
<dbReference type="EMBL" id="JAPQKH010000005">
    <property type="protein sequence ID" value="KAJ5097048.1"/>
    <property type="molecule type" value="Genomic_DNA"/>
</dbReference>
<dbReference type="InterPro" id="IPR053279">
    <property type="entry name" value="EMC_subunit"/>
</dbReference>
<dbReference type="GO" id="GO:0034975">
    <property type="term" value="P:protein folding in endoplasmic reticulum"/>
    <property type="evidence" value="ECO:0007669"/>
    <property type="project" value="TreeGrafter"/>
</dbReference>
<dbReference type="Pfam" id="PF10270">
    <property type="entry name" value="MMgT"/>
    <property type="match status" value="1"/>
</dbReference>
<dbReference type="InterPro" id="IPR018937">
    <property type="entry name" value="MMgT"/>
</dbReference>
<name>A0A9W9K8K4_9EURO</name>
<feature type="chain" id="PRO_5040737161" evidence="7">
    <location>
        <begin position="20"/>
        <end position="121"/>
    </location>
</feature>
<evidence type="ECO:0000256" key="4">
    <source>
        <dbReference type="ARBA" id="ARBA00022989"/>
    </source>
</evidence>
<dbReference type="AlphaFoldDB" id="A0A9W9K8K4"/>
<keyword evidence="5 6" id="KW-0472">Membrane</keyword>